<feature type="region of interest" description="Disordered" evidence="1">
    <location>
        <begin position="1"/>
        <end position="33"/>
    </location>
</feature>
<dbReference type="EMBL" id="JBANRG010000001">
    <property type="protein sequence ID" value="KAK7472139.1"/>
    <property type="molecule type" value="Genomic_DNA"/>
</dbReference>
<organism evidence="2 3">
    <name type="scientific">Marasmiellus scandens</name>
    <dbReference type="NCBI Taxonomy" id="2682957"/>
    <lineage>
        <taxon>Eukaryota</taxon>
        <taxon>Fungi</taxon>
        <taxon>Dikarya</taxon>
        <taxon>Basidiomycota</taxon>
        <taxon>Agaricomycotina</taxon>
        <taxon>Agaricomycetes</taxon>
        <taxon>Agaricomycetidae</taxon>
        <taxon>Agaricales</taxon>
        <taxon>Marasmiineae</taxon>
        <taxon>Omphalotaceae</taxon>
        <taxon>Marasmiellus</taxon>
    </lineage>
</organism>
<evidence type="ECO:0000256" key="1">
    <source>
        <dbReference type="SAM" id="MobiDB-lite"/>
    </source>
</evidence>
<evidence type="ECO:0000313" key="3">
    <source>
        <dbReference type="Proteomes" id="UP001498398"/>
    </source>
</evidence>
<keyword evidence="3" id="KW-1185">Reference proteome</keyword>
<feature type="compositionally biased region" description="Polar residues" evidence="1">
    <location>
        <begin position="1"/>
        <end position="25"/>
    </location>
</feature>
<accession>A0ABR1K3Z3</accession>
<proteinExistence type="predicted"/>
<protein>
    <submittedName>
        <fullName evidence="2">Uncharacterized protein</fullName>
    </submittedName>
</protein>
<comment type="caution">
    <text evidence="2">The sequence shown here is derived from an EMBL/GenBank/DDBJ whole genome shotgun (WGS) entry which is preliminary data.</text>
</comment>
<dbReference type="Proteomes" id="UP001498398">
    <property type="component" value="Unassembled WGS sequence"/>
</dbReference>
<gene>
    <name evidence="2" type="ORF">VKT23_000261</name>
</gene>
<reference evidence="2 3" key="1">
    <citation type="submission" date="2024-01" db="EMBL/GenBank/DDBJ databases">
        <title>A draft genome for the cacao thread blight pathogen Marasmiellus scandens.</title>
        <authorList>
            <person name="Baruah I.K."/>
            <person name="Leung J."/>
            <person name="Bukari Y."/>
            <person name="Amoako-Attah I."/>
            <person name="Meinhardt L.W."/>
            <person name="Bailey B.A."/>
            <person name="Cohen S.P."/>
        </authorList>
    </citation>
    <scope>NUCLEOTIDE SEQUENCE [LARGE SCALE GENOMIC DNA]</scope>
    <source>
        <strain evidence="2 3">GH-19</strain>
    </source>
</reference>
<name>A0ABR1K3Z3_9AGAR</name>
<evidence type="ECO:0000313" key="2">
    <source>
        <dbReference type="EMBL" id="KAK7472139.1"/>
    </source>
</evidence>
<sequence length="91" mass="9842">MVSNQQKTNNRTRTIEATNHTMSQAPPNPGLDRQVAAATTSFSSADITFNHYEGDYTSRNSTDDSINITRIITTSQWAGVGNRGADCAFSG</sequence>